<evidence type="ECO:0000313" key="4">
    <source>
        <dbReference type="WBParaSite" id="GPUH_0002332601-mRNA-1"/>
    </source>
</evidence>
<protein>
    <submittedName>
        <fullName evidence="2 4">Uncharacterized protein</fullName>
    </submittedName>
</protein>
<keyword evidence="3" id="KW-1185">Reference proteome</keyword>
<dbReference type="AlphaFoldDB" id="A0A183EQQ5"/>
<name>A0A183EQQ5_9BILA</name>
<reference evidence="2 3" key="2">
    <citation type="submission" date="2018-11" db="EMBL/GenBank/DDBJ databases">
        <authorList>
            <consortium name="Pathogen Informatics"/>
        </authorList>
    </citation>
    <scope>NUCLEOTIDE SEQUENCE [LARGE SCALE GENOMIC DNA]</scope>
</reference>
<evidence type="ECO:0000313" key="2">
    <source>
        <dbReference type="EMBL" id="VDN41271.1"/>
    </source>
</evidence>
<proteinExistence type="predicted"/>
<keyword evidence="1" id="KW-1133">Transmembrane helix</keyword>
<keyword evidence="1" id="KW-0472">Membrane</keyword>
<feature type="transmembrane region" description="Helical" evidence="1">
    <location>
        <begin position="17"/>
        <end position="36"/>
    </location>
</feature>
<evidence type="ECO:0000313" key="3">
    <source>
        <dbReference type="Proteomes" id="UP000271098"/>
    </source>
</evidence>
<evidence type="ECO:0000256" key="1">
    <source>
        <dbReference type="SAM" id="Phobius"/>
    </source>
</evidence>
<dbReference type="EMBL" id="UYRT01097420">
    <property type="protein sequence ID" value="VDN41271.1"/>
    <property type="molecule type" value="Genomic_DNA"/>
</dbReference>
<reference evidence="4" key="1">
    <citation type="submission" date="2016-06" db="UniProtKB">
        <authorList>
            <consortium name="WormBaseParasite"/>
        </authorList>
    </citation>
    <scope>IDENTIFICATION</scope>
</reference>
<keyword evidence="1" id="KW-0812">Transmembrane</keyword>
<accession>A0A183EQQ5</accession>
<dbReference type="Proteomes" id="UP000271098">
    <property type="component" value="Unassembled WGS sequence"/>
</dbReference>
<sequence length="81" mass="9490">MHITSPHLELDEYHSNVMIEVLELVKLTTALAPWALMRALRKTVAPELSLFLLLFWLPQFLFPLQISFRLLIFSSLFVTDY</sequence>
<feature type="transmembrane region" description="Helical" evidence="1">
    <location>
        <begin position="48"/>
        <end position="72"/>
    </location>
</feature>
<organism evidence="4">
    <name type="scientific">Gongylonema pulchrum</name>
    <dbReference type="NCBI Taxonomy" id="637853"/>
    <lineage>
        <taxon>Eukaryota</taxon>
        <taxon>Metazoa</taxon>
        <taxon>Ecdysozoa</taxon>
        <taxon>Nematoda</taxon>
        <taxon>Chromadorea</taxon>
        <taxon>Rhabditida</taxon>
        <taxon>Spirurina</taxon>
        <taxon>Spiruromorpha</taxon>
        <taxon>Spiruroidea</taxon>
        <taxon>Gongylonematidae</taxon>
        <taxon>Gongylonema</taxon>
    </lineage>
</organism>
<gene>
    <name evidence="2" type="ORF">GPUH_LOCUS23297</name>
</gene>
<dbReference type="WBParaSite" id="GPUH_0002332601-mRNA-1">
    <property type="protein sequence ID" value="GPUH_0002332601-mRNA-1"/>
    <property type="gene ID" value="GPUH_0002332601"/>
</dbReference>